<reference evidence="2" key="2">
    <citation type="submission" date="2025-08" db="UniProtKB">
        <authorList>
            <consortium name="Ensembl"/>
        </authorList>
    </citation>
    <scope>IDENTIFICATION</scope>
</reference>
<sequence>VALFCPECPSSWQAWRQGPPERWGEAPPPASLPLQAPSPLACSPVLALAQAGSRPPLPRPRHSRAPHTISSL</sequence>
<reference evidence="2" key="3">
    <citation type="submission" date="2025-09" db="UniProtKB">
        <authorList>
            <consortium name="Ensembl"/>
        </authorList>
    </citation>
    <scope>IDENTIFICATION</scope>
</reference>
<protein>
    <submittedName>
        <fullName evidence="2">Uncharacterized protein</fullName>
    </submittedName>
</protein>
<proteinExistence type="predicted"/>
<keyword evidence="3" id="KW-1185">Reference proteome</keyword>
<dbReference type="InParanoid" id="A0A2I3GWB4"/>
<name>A0A2I3GWB4_NOMLE</name>
<reference evidence="2 3" key="1">
    <citation type="submission" date="2012-10" db="EMBL/GenBank/DDBJ databases">
        <authorList>
            <consortium name="Gibbon Genome Sequencing Consortium"/>
        </authorList>
    </citation>
    <scope>NUCLEOTIDE SEQUENCE [LARGE SCALE GENOMIC DNA]</scope>
</reference>
<evidence type="ECO:0000256" key="1">
    <source>
        <dbReference type="SAM" id="MobiDB-lite"/>
    </source>
</evidence>
<dbReference type="AlphaFoldDB" id="A0A2I3GWB4"/>
<dbReference type="GeneTree" id="ENSGT00910000148028"/>
<organism evidence="2 3">
    <name type="scientific">Nomascus leucogenys</name>
    <name type="common">Northern white-cheeked gibbon</name>
    <name type="synonym">Hylobates leucogenys</name>
    <dbReference type="NCBI Taxonomy" id="61853"/>
    <lineage>
        <taxon>Eukaryota</taxon>
        <taxon>Metazoa</taxon>
        <taxon>Chordata</taxon>
        <taxon>Craniata</taxon>
        <taxon>Vertebrata</taxon>
        <taxon>Euteleostomi</taxon>
        <taxon>Mammalia</taxon>
        <taxon>Eutheria</taxon>
        <taxon>Euarchontoglires</taxon>
        <taxon>Primates</taxon>
        <taxon>Haplorrhini</taxon>
        <taxon>Catarrhini</taxon>
        <taxon>Hylobatidae</taxon>
        <taxon>Nomascus</taxon>
    </lineage>
</organism>
<dbReference type="OMA" id="PECPSSW"/>
<dbReference type="EMBL" id="ADFV01097388">
    <property type="status" value="NOT_ANNOTATED_CDS"/>
    <property type="molecule type" value="Genomic_DNA"/>
</dbReference>
<feature type="region of interest" description="Disordered" evidence="1">
    <location>
        <begin position="51"/>
        <end position="72"/>
    </location>
</feature>
<evidence type="ECO:0000313" key="2">
    <source>
        <dbReference type="Ensembl" id="ENSNLEP00000035663.1"/>
    </source>
</evidence>
<accession>A0A2I3GWB4</accession>
<evidence type="ECO:0000313" key="3">
    <source>
        <dbReference type="Proteomes" id="UP000001073"/>
    </source>
</evidence>
<dbReference type="Proteomes" id="UP000001073">
    <property type="component" value="Chromosome 8"/>
</dbReference>
<dbReference type="Ensembl" id="ENSNLET00000034595.1">
    <property type="protein sequence ID" value="ENSNLEP00000035663.1"/>
    <property type="gene ID" value="ENSNLEG00000033847.1"/>
</dbReference>